<evidence type="ECO:0000256" key="1">
    <source>
        <dbReference type="SAM" id="MobiDB-lite"/>
    </source>
</evidence>
<gene>
    <name evidence="3" type="ORF">DUNSADRAFT_13744</name>
</gene>
<dbReference type="InterPro" id="IPR009769">
    <property type="entry name" value="EDR2_C"/>
</dbReference>
<sequence length="197" mass="21752">MCVQQAHLCGPPTLRLLLKRDPNGPGTPTAGKEDRSCLGNNTRNDDALENENSFTEMETNFGRPNTDSVAVLDVSLTKQLATLEHRFWSAVHAPGEPTPFSVRGPMYFKDQKTMPAGLSQFMLAAMDMVEAPEPVQHVARFLPLIREGHIPFAVIINLVIPGNPLLNIVATFATEQALYWKALLHGSCLRRCWEACA</sequence>
<comment type="caution">
    <text evidence="3">The sequence shown here is derived from an EMBL/GenBank/DDBJ whole genome shotgun (WGS) entry which is preliminary data.</text>
</comment>
<feature type="region of interest" description="Disordered" evidence="1">
    <location>
        <begin position="17"/>
        <end position="50"/>
    </location>
</feature>
<dbReference type="InterPro" id="IPR045096">
    <property type="entry name" value="EDR2-like"/>
</dbReference>
<proteinExistence type="predicted"/>
<dbReference type="PANTHER" id="PTHR12136">
    <property type="entry name" value="ENHANCED DISEASE RESISTANCE-RELATED"/>
    <property type="match status" value="1"/>
</dbReference>
<dbReference type="Proteomes" id="UP000815325">
    <property type="component" value="Unassembled WGS sequence"/>
</dbReference>
<organism evidence="3 4">
    <name type="scientific">Dunaliella salina</name>
    <name type="common">Green alga</name>
    <name type="synonym">Protococcus salinus</name>
    <dbReference type="NCBI Taxonomy" id="3046"/>
    <lineage>
        <taxon>Eukaryota</taxon>
        <taxon>Viridiplantae</taxon>
        <taxon>Chlorophyta</taxon>
        <taxon>core chlorophytes</taxon>
        <taxon>Chlorophyceae</taxon>
        <taxon>CS clade</taxon>
        <taxon>Chlamydomonadales</taxon>
        <taxon>Dunaliellaceae</taxon>
        <taxon>Dunaliella</taxon>
    </lineage>
</organism>
<feature type="domain" description="Protein ENHANCED DISEASE RESISTANCE 2 C-terminal" evidence="2">
    <location>
        <begin position="95"/>
        <end position="178"/>
    </location>
</feature>
<name>A0ABQ7G8S3_DUNSA</name>
<keyword evidence="4" id="KW-1185">Reference proteome</keyword>
<dbReference type="Pfam" id="PF07059">
    <property type="entry name" value="EDR2_C"/>
    <property type="match status" value="1"/>
</dbReference>
<reference evidence="3" key="1">
    <citation type="submission" date="2017-08" db="EMBL/GenBank/DDBJ databases">
        <authorList>
            <person name="Polle J.E."/>
            <person name="Barry K."/>
            <person name="Cushman J."/>
            <person name="Schmutz J."/>
            <person name="Tran D."/>
            <person name="Hathwaick L.T."/>
            <person name="Yim W.C."/>
            <person name="Jenkins J."/>
            <person name="Mckie-Krisberg Z.M."/>
            <person name="Prochnik S."/>
            <person name="Lindquist E."/>
            <person name="Dockter R.B."/>
            <person name="Adam C."/>
            <person name="Molina H."/>
            <person name="Bunkerborg J."/>
            <person name="Jin E."/>
            <person name="Buchheim M."/>
            <person name="Magnuson J."/>
        </authorList>
    </citation>
    <scope>NUCLEOTIDE SEQUENCE</scope>
    <source>
        <strain evidence="3">CCAP 19/18</strain>
    </source>
</reference>
<protein>
    <recommendedName>
        <fullName evidence="2">Protein ENHANCED DISEASE RESISTANCE 2 C-terminal domain-containing protein</fullName>
    </recommendedName>
</protein>
<accession>A0ABQ7G8S3</accession>
<evidence type="ECO:0000313" key="3">
    <source>
        <dbReference type="EMBL" id="KAF5831010.1"/>
    </source>
</evidence>
<evidence type="ECO:0000259" key="2">
    <source>
        <dbReference type="Pfam" id="PF07059"/>
    </source>
</evidence>
<dbReference type="PANTHER" id="PTHR12136:SF41">
    <property type="entry name" value="PLECKSTRIN HOMOLOGY (PH) AND LIPID-BINDING START DOMAINS-CONTAINING PROTEIN"/>
    <property type="match status" value="1"/>
</dbReference>
<evidence type="ECO:0000313" key="4">
    <source>
        <dbReference type="Proteomes" id="UP000815325"/>
    </source>
</evidence>
<dbReference type="EMBL" id="MU069986">
    <property type="protein sequence ID" value="KAF5831010.1"/>
    <property type="molecule type" value="Genomic_DNA"/>
</dbReference>